<keyword evidence="2" id="KW-0805">Transcription regulation</keyword>
<dbReference type="InterPro" id="IPR037525">
    <property type="entry name" value="Velvet_dom"/>
</dbReference>
<name>F8NRT7_SERL9</name>
<evidence type="ECO:0000256" key="3">
    <source>
        <dbReference type="ARBA" id="ARBA00023163"/>
    </source>
</evidence>
<dbReference type="Pfam" id="PF11754">
    <property type="entry name" value="Velvet"/>
    <property type="match status" value="1"/>
</dbReference>
<accession>F8NRT7</accession>
<dbReference type="InterPro" id="IPR038491">
    <property type="entry name" value="Velvet_dom_sf"/>
</dbReference>
<dbReference type="PANTHER" id="PTHR33572">
    <property type="entry name" value="SPORE DEVELOPMENT REGULATOR VOSA"/>
    <property type="match status" value="1"/>
</dbReference>
<dbReference type="OrthoDB" id="5599552at2759"/>
<dbReference type="KEGG" id="sla:SERLADRAFT_464318"/>
<dbReference type="GO" id="GO:0005634">
    <property type="term" value="C:nucleus"/>
    <property type="evidence" value="ECO:0007669"/>
    <property type="project" value="UniProtKB-SubCell"/>
</dbReference>
<dbReference type="PANTHER" id="PTHR33572:SF3">
    <property type="entry name" value="VELVET COMPLEX SUBUNIT B"/>
    <property type="match status" value="1"/>
</dbReference>
<dbReference type="GeneID" id="18818718"/>
<protein>
    <recommendedName>
        <fullName evidence="6">Velvet domain-containing protein</fullName>
    </recommendedName>
</protein>
<dbReference type="RefSeq" id="XP_007316996.1">
    <property type="nucleotide sequence ID" value="XM_007316934.1"/>
</dbReference>
<comment type="subcellular location">
    <subcellularLocation>
        <location evidence="1">Nucleus</location>
    </subcellularLocation>
</comment>
<dbReference type="Gene3D" id="2.60.40.3960">
    <property type="entry name" value="Velvet domain"/>
    <property type="match status" value="1"/>
</dbReference>
<feature type="compositionally biased region" description="Polar residues" evidence="5">
    <location>
        <begin position="331"/>
        <end position="345"/>
    </location>
</feature>
<dbReference type="EMBL" id="GL945432">
    <property type="protein sequence ID" value="EGO26823.1"/>
    <property type="molecule type" value="Genomic_DNA"/>
</dbReference>
<dbReference type="Proteomes" id="UP000008064">
    <property type="component" value="Unassembled WGS sequence"/>
</dbReference>
<dbReference type="HOGENOM" id="CLU_044751_0_0_1"/>
<gene>
    <name evidence="7" type="ORF">SERLADRAFT_464318</name>
</gene>
<evidence type="ECO:0000259" key="6">
    <source>
        <dbReference type="PROSITE" id="PS51821"/>
    </source>
</evidence>
<evidence type="ECO:0000313" key="7">
    <source>
        <dbReference type="EMBL" id="EGO26823.1"/>
    </source>
</evidence>
<proteinExistence type="predicted"/>
<feature type="region of interest" description="Disordered" evidence="5">
    <location>
        <begin position="296"/>
        <end position="345"/>
    </location>
</feature>
<evidence type="ECO:0000256" key="1">
    <source>
        <dbReference type="ARBA" id="ARBA00004123"/>
    </source>
</evidence>
<keyword evidence="3" id="KW-0804">Transcription</keyword>
<feature type="domain" description="Velvet" evidence="6">
    <location>
        <begin position="25"/>
        <end position="290"/>
    </location>
</feature>
<keyword evidence="4" id="KW-0539">Nucleus</keyword>
<dbReference type="AlphaFoldDB" id="F8NRT7"/>
<feature type="region of interest" description="Disordered" evidence="5">
    <location>
        <begin position="101"/>
        <end position="126"/>
    </location>
</feature>
<reference evidence="7" key="1">
    <citation type="submission" date="2011-04" db="EMBL/GenBank/DDBJ databases">
        <title>Evolution of plant cell wall degrading machinery underlies the functional diversity of forest fungi.</title>
        <authorList>
            <consortium name="US DOE Joint Genome Institute (JGI-PGF)"/>
            <person name="Eastwood D.C."/>
            <person name="Floudas D."/>
            <person name="Binder M."/>
            <person name="Majcherczyk A."/>
            <person name="Schneider P."/>
            <person name="Aerts A."/>
            <person name="Asiegbu F.O."/>
            <person name="Baker S.E."/>
            <person name="Barry K."/>
            <person name="Bendiksby M."/>
            <person name="Blumentritt M."/>
            <person name="Coutinho P.M."/>
            <person name="Cullen D."/>
            <person name="Cullen D."/>
            <person name="Gathman A."/>
            <person name="Goodell B."/>
            <person name="Henrissat B."/>
            <person name="Ihrmark K."/>
            <person name="Kauserud H."/>
            <person name="Kohler A."/>
            <person name="LaButti K."/>
            <person name="Lapidus A."/>
            <person name="Lavin J.L."/>
            <person name="Lee Y.-H."/>
            <person name="Lindquist E."/>
            <person name="Lilly W."/>
            <person name="Lucas S."/>
            <person name="Morin E."/>
            <person name="Murat C."/>
            <person name="Oguiza J.A."/>
            <person name="Park J."/>
            <person name="Pisabarro A.G."/>
            <person name="Riley R."/>
            <person name="Rosling A."/>
            <person name="Salamov A."/>
            <person name="Schmidt O."/>
            <person name="Schmutz J."/>
            <person name="Skrede I."/>
            <person name="Stenlid J."/>
            <person name="Wiebenga A."/>
            <person name="Xie X."/>
            <person name="Kues U."/>
            <person name="Hibbett D.S."/>
            <person name="Hoffmeister D."/>
            <person name="Hogberg N."/>
            <person name="Martin F."/>
            <person name="Grigoriev I.V."/>
            <person name="Watkinson S.C."/>
        </authorList>
    </citation>
    <scope>NUCLEOTIDE SEQUENCE</scope>
    <source>
        <strain evidence="7">S7.9</strain>
    </source>
</reference>
<organism>
    <name type="scientific">Serpula lacrymans var. lacrymans (strain S7.9)</name>
    <name type="common">Dry rot fungus</name>
    <dbReference type="NCBI Taxonomy" id="578457"/>
    <lineage>
        <taxon>Eukaryota</taxon>
        <taxon>Fungi</taxon>
        <taxon>Dikarya</taxon>
        <taxon>Basidiomycota</taxon>
        <taxon>Agaricomycotina</taxon>
        <taxon>Agaricomycetes</taxon>
        <taxon>Agaricomycetidae</taxon>
        <taxon>Boletales</taxon>
        <taxon>Coniophorineae</taxon>
        <taxon>Serpulaceae</taxon>
        <taxon>Serpula</taxon>
    </lineage>
</organism>
<dbReference type="PROSITE" id="PS51821">
    <property type="entry name" value="VELVET"/>
    <property type="match status" value="1"/>
</dbReference>
<sequence>MDHTRRAALSFVNHPIPFESGQFAGQTVRAELVEVQKADLGRKYARVDRRPLDPPPVVLLRLYYVHGFGTDKEIEEEIEDYDDVQSLGLLCNVDLFPVPSEIPPNEKHPNSSLSPPPPYPVSSIPSHPELSTSTFSSYISPFSSEIIRPSLSIPSGPRVFIPNGNHHTPSRHSPDVIAHYGTYPVAESLKCTSSLVGATFVQPVYVDHSGRRSLMFVFADLAVKIEGFFVLRYRVFDIFSKTYGNGDLPIQAECFGGAFKVYSTKEFPGLRASTKLTKQLARGGVRLNIRETERRRRKVNKKLSTSLNPCPAVDKEIDDGSAADNSRSDNEWSQSQGESQTMTFR</sequence>
<evidence type="ECO:0000256" key="2">
    <source>
        <dbReference type="ARBA" id="ARBA00023015"/>
    </source>
</evidence>
<evidence type="ECO:0000256" key="4">
    <source>
        <dbReference type="ARBA" id="ARBA00023242"/>
    </source>
</evidence>
<evidence type="ECO:0000256" key="5">
    <source>
        <dbReference type="SAM" id="MobiDB-lite"/>
    </source>
</evidence>
<dbReference type="InterPro" id="IPR021740">
    <property type="entry name" value="Velvet"/>
</dbReference>